<feature type="transmembrane region" description="Helical" evidence="7">
    <location>
        <begin position="175"/>
        <end position="192"/>
    </location>
</feature>
<feature type="transmembrane region" description="Helical" evidence="7">
    <location>
        <begin position="419"/>
        <end position="438"/>
    </location>
</feature>
<dbReference type="PANTHER" id="PTHR23502:SF47">
    <property type="entry name" value="MAJOR FACILITATOR SUPERFAMILY (MFS) PROFILE DOMAIN-CONTAINING PROTEIN-RELATED"/>
    <property type="match status" value="1"/>
</dbReference>
<dbReference type="OMA" id="FCTFPYL"/>
<evidence type="ECO:0000256" key="5">
    <source>
        <dbReference type="ARBA" id="ARBA00023136"/>
    </source>
</evidence>
<reference evidence="9 10" key="1">
    <citation type="journal article" date="2011" name="Science">
        <title>Comparative functional genomics of the fission yeasts.</title>
        <authorList>
            <person name="Rhind N."/>
            <person name="Chen Z."/>
            <person name="Yassour M."/>
            <person name="Thompson D.A."/>
            <person name="Haas B.J."/>
            <person name="Habib N."/>
            <person name="Wapinski I."/>
            <person name="Roy S."/>
            <person name="Lin M.F."/>
            <person name="Heiman D.I."/>
            <person name="Young S.K."/>
            <person name="Furuya K."/>
            <person name="Guo Y."/>
            <person name="Pidoux A."/>
            <person name="Chen H.M."/>
            <person name="Robbertse B."/>
            <person name="Goldberg J.M."/>
            <person name="Aoki K."/>
            <person name="Bayne E.H."/>
            <person name="Berlin A.M."/>
            <person name="Desjardins C.A."/>
            <person name="Dobbs E."/>
            <person name="Dukaj L."/>
            <person name="Fan L."/>
            <person name="FitzGerald M.G."/>
            <person name="French C."/>
            <person name="Gujja S."/>
            <person name="Hansen K."/>
            <person name="Keifenheim D."/>
            <person name="Levin J.Z."/>
            <person name="Mosher R.A."/>
            <person name="Mueller C.A."/>
            <person name="Pfiffner J."/>
            <person name="Priest M."/>
            <person name="Russ C."/>
            <person name="Smialowska A."/>
            <person name="Swoboda P."/>
            <person name="Sykes S.M."/>
            <person name="Vaughn M."/>
            <person name="Vengrova S."/>
            <person name="Yoder R."/>
            <person name="Zeng Q."/>
            <person name="Allshire R."/>
            <person name="Baulcombe D."/>
            <person name="Birren B.W."/>
            <person name="Brown W."/>
            <person name="Ekwall K."/>
            <person name="Kellis M."/>
            <person name="Leatherwood J."/>
            <person name="Levin H."/>
            <person name="Margalit H."/>
            <person name="Martienssen R."/>
            <person name="Nieduszynski C.A."/>
            <person name="Spatafora J.W."/>
            <person name="Friedman N."/>
            <person name="Dalgaard J.Z."/>
            <person name="Baumann P."/>
            <person name="Niki H."/>
            <person name="Regev A."/>
            <person name="Nusbaum C."/>
        </authorList>
    </citation>
    <scope>NUCLEOTIDE SEQUENCE [LARGE SCALE GENOMIC DNA]</scope>
    <source>
        <strain evidence="10">OY26 / ATCC MYA-4695 / CBS 11777 / NBRC 106824 / NRRL Y48691</strain>
    </source>
</reference>
<dbReference type="GO" id="GO:0022857">
    <property type="term" value="F:transmembrane transporter activity"/>
    <property type="evidence" value="ECO:0007669"/>
    <property type="project" value="InterPro"/>
</dbReference>
<gene>
    <name evidence="9" type="ORF">SPOG_01195</name>
</gene>
<feature type="transmembrane region" description="Helical" evidence="7">
    <location>
        <begin position="444"/>
        <end position="467"/>
    </location>
</feature>
<dbReference type="GO" id="GO:0005886">
    <property type="term" value="C:plasma membrane"/>
    <property type="evidence" value="ECO:0007669"/>
    <property type="project" value="TreeGrafter"/>
</dbReference>
<dbReference type="PANTHER" id="PTHR23502">
    <property type="entry name" value="MAJOR FACILITATOR SUPERFAMILY"/>
    <property type="match status" value="1"/>
</dbReference>
<feature type="transmembrane region" description="Helical" evidence="7">
    <location>
        <begin position="142"/>
        <end position="163"/>
    </location>
</feature>
<evidence type="ECO:0000256" key="7">
    <source>
        <dbReference type="SAM" id="Phobius"/>
    </source>
</evidence>
<feature type="transmembrane region" description="Helical" evidence="7">
    <location>
        <begin position="479"/>
        <end position="501"/>
    </location>
</feature>
<evidence type="ECO:0000313" key="10">
    <source>
        <dbReference type="Proteomes" id="UP000015464"/>
    </source>
</evidence>
<evidence type="ECO:0000256" key="1">
    <source>
        <dbReference type="ARBA" id="ARBA00004141"/>
    </source>
</evidence>
<evidence type="ECO:0000259" key="8">
    <source>
        <dbReference type="PROSITE" id="PS50850"/>
    </source>
</evidence>
<dbReference type="Pfam" id="PF07690">
    <property type="entry name" value="MFS_1"/>
    <property type="match status" value="1"/>
</dbReference>
<proteinExistence type="inferred from homology"/>
<keyword evidence="10" id="KW-1185">Reference proteome</keyword>
<feature type="transmembrane region" description="Helical" evidence="7">
    <location>
        <begin position="378"/>
        <end position="399"/>
    </location>
</feature>
<keyword evidence="3 7" id="KW-0812">Transmembrane</keyword>
<keyword evidence="5 7" id="KW-0472">Membrane</keyword>
<name>S9VR69_SCHCR</name>
<evidence type="ECO:0000256" key="6">
    <source>
        <dbReference type="ARBA" id="ARBA00038347"/>
    </source>
</evidence>
<sequence length="549" mass="61420">MDLILLATGNKFDRHYKKLGKCPFLERKHSQAKDLSNGADAANKATIHSSNRSVVSLGASLPLRQDDLEEGGNESPKQVKELEEDPYLVTWDGSEDPLNPSNWSMAQKWWIIIQTSIITIVVTFGSSIYSSGVEQAANELHASIPVSTVGSCTFLVGFGFGSLPFAPLSSIYGRFIVYFLTLLLFTIFQVGGGCAQNIWTIIILRFFQGVFGSTPLANAGGTISDMFTPIQRTYVLPGFCTFPYLGPIIGPIMGDFIVQSYLGWRWLFWINMIWAAGTLLLIFFLFPETHGETILDYKAKYIRKITGDSAYYTIHERERDPKNAIFQAATQSASLFLTEPIVVCFTLYLTVVYIINYINFEGYPIIYAKYGFNYGELGLSFIGVGVGIVIAGLLTPLTYKQYLWAYKRRGSVMCPEDRLYPLFIGAFVLPMSMFWLAWTCYAGHIHWIVPMIASAFFGFALLIVFFVSYNYIIDSYQHIAPSALAAATVVRYCASGGVTLAARPMYLNLGDHWATSVLGFISVAMVPIPFAFYKYGKRIRAWSKHAYKL</sequence>
<feature type="transmembrane region" description="Helical" evidence="7">
    <location>
        <begin position="266"/>
        <end position="286"/>
    </location>
</feature>
<dbReference type="EMBL" id="KE546993">
    <property type="protein sequence ID" value="EPY50438.1"/>
    <property type="molecule type" value="Genomic_DNA"/>
</dbReference>
<feature type="transmembrane region" description="Helical" evidence="7">
    <location>
        <begin position="198"/>
        <end position="221"/>
    </location>
</feature>
<dbReference type="InterPro" id="IPR020846">
    <property type="entry name" value="MFS_dom"/>
</dbReference>
<dbReference type="InterPro" id="IPR036259">
    <property type="entry name" value="MFS_trans_sf"/>
</dbReference>
<dbReference type="InterPro" id="IPR011701">
    <property type="entry name" value="MFS"/>
</dbReference>
<dbReference type="CDD" id="cd17323">
    <property type="entry name" value="MFS_Tpo1_MDR_like"/>
    <property type="match status" value="1"/>
</dbReference>
<protein>
    <submittedName>
        <fullName evidence="9">MFS family membrane transporter</fullName>
    </submittedName>
</protein>
<evidence type="ECO:0000313" key="9">
    <source>
        <dbReference type="EMBL" id="EPY50438.1"/>
    </source>
</evidence>
<keyword evidence="2" id="KW-0813">Transport</keyword>
<keyword evidence="4 7" id="KW-1133">Transmembrane helix</keyword>
<dbReference type="STRING" id="653667.S9VR69"/>
<feature type="transmembrane region" description="Helical" evidence="7">
    <location>
        <begin position="513"/>
        <end position="533"/>
    </location>
</feature>
<dbReference type="SUPFAM" id="SSF103473">
    <property type="entry name" value="MFS general substrate transporter"/>
    <property type="match status" value="1"/>
</dbReference>
<feature type="transmembrane region" description="Helical" evidence="7">
    <location>
        <begin position="233"/>
        <end position="254"/>
    </location>
</feature>
<dbReference type="HOGENOM" id="CLU_008455_11_6_1"/>
<dbReference type="RefSeq" id="XP_013024921.1">
    <property type="nucleotide sequence ID" value="XM_013169467.1"/>
</dbReference>
<evidence type="ECO:0000256" key="4">
    <source>
        <dbReference type="ARBA" id="ARBA00022989"/>
    </source>
</evidence>
<organism evidence="9 10">
    <name type="scientific">Schizosaccharomyces cryophilus (strain OY26 / ATCC MYA-4695 / CBS 11777 / NBRC 106824 / NRRL Y48691)</name>
    <name type="common">Fission yeast</name>
    <dbReference type="NCBI Taxonomy" id="653667"/>
    <lineage>
        <taxon>Eukaryota</taxon>
        <taxon>Fungi</taxon>
        <taxon>Dikarya</taxon>
        <taxon>Ascomycota</taxon>
        <taxon>Taphrinomycotina</taxon>
        <taxon>Schizosaccharomycetes</taxon>
        <taxon>Schizosaccharomycetales</taxon>
        <taxon>Schizosaccharomycetaceae</taxon>
        <taxon>Schizosaccharomyces</taxon>
    </lineage>
</organism>
<dbReference type="OrthoDB" id="3936150at2759"/>
<feature type="transmembrane region" description="Helical" evidence="7">
    <location>
        <begin position="109"/>
        <end position="130"/>
    </location>
</feature>
<dbReference type="Proteomes" id="UP000015464">
    <property type="component" value="Unassembled WGS sequence"/>
</dbReference>
<dbReference type="PROSITE" id="PS50850">
    <property type="entry name" value="MFS"/>
    <property type="match status" value="1"/>
</dbReference>
<feature type="transmembrane region" description="Helical" evidence="7">
    <location>
        <begin position="335"/>
        <end position="358"/>
    </location>
</feature>
<dbReference type="FunFam" id="1.20.1250.20:FF:000082">
    <property type="entry name" value="MFS multidrug transporter, putative"/>
    <property type="match status" value="1"/>
</dbReference>
<dbReference type="eggNOG" id="KOG0255">
    <property type="taxonomic scope" value="Eukaryota"/>
</dbReference>
<dbReference type="GeneID" id="25035526"/>
<feature type="domain" description="Major facilitator superfamily (MFS) profile" evidence="8">
    <location>
        <begin position="111"/>
        <end position="537"/>
    </location>
</feature>
<accession>S9VR69</accession>
<comment type="subcellular location">
    <subcellularLocation>
        <location evidence="1">Membrane</location>
        <topology evidence="1">Multi-pass membrane protein</topology>
    </subcellularLocation>
</comment>
<comment type="similarity">
    <text evidence="6">Belongs to the major facilitator superfamily. CAR1 family.</text>
</comment>
<dbReference type="AlphaFoldDB" id="S9VR69"/>
<evidence type="ECO:0000256" key="2">
    <source>
        <dbReference type="ARBA" id="ARBA00022448"/>
    </source>
</evidence>
<evidence type="ECO:0000256" key="3">
    <source>
        <dbReference type="ARBA" id="ARBA00022692"/>
    </source>
</evidence>
<dbReference type="Gene3D" id="1.20.1250.20">
    <property type="entry name" value="MFS general substrate transporter like domains"/>
    <property type="match status" value="1"/>
</dbReference>